<dbReference type="EMBL" id="CAJNOG010000027">
    <property type="protein sequence ID" value="CAF0792205.1"/>
    <property type="molecule type" value="Genomic_DNA"/>
</dbReference>
<evidence type="ECO:0000313" key="9">
    <source>
        <dbReference type="Proteomes" id="UP000663868"/>
    </source>
</evidence>
<evidence type="ECO:0000313" key="8">
    <source>
        <dbReference type="EMBL" id="CAF3657194.1"/>
    </source>
</evidence>
<accession>A0A818I6U7</accession>
<dbReference type="EMBL" id="CAJNOE010000038">
    <property type="protein sequence ID" value="CAF0787303.1"/>
    <property type="molecule type" value="Genomic_DNA"/>
</dbReference>
<dbReference type="Gene3D" id="3.40.1230.10">
    <property type="entry name" value="MTH938-like"/>
    <property type="match status" value="1"/>
</dbReference>
<comment type="caution">
    <text evidence="7">The sequence shown here is derived from an EMBL/GenBank/DDBJ whole genome shotgun (WGS) entry which is preliminary data.</text>
</comment>
<name>A0A818I6U7_9BILA</name>
<dbReference type="Proteomes" id="UP000663845">
    <property type="component" value="Unassembled WGS sequence"/>
</dbReference>
<organism evidence="7 9">
    <name type="scientific">Adineta steineri</name>
    <dbReference type="NCBI Taxonomy" id="433720"/>
    <lineage>
        <taxon>Eukaryota</taxon>
        <taxon>Metazoa</taxon>
        <taxon>Spiralia</taxon>
        <taxon>Gnathifera</taxon>
        <taxon>Rotifera</taxon>
        <taxon>Eurotatoria</taxon>
        <taxon>Bdelloidea</taxon>
        <taxon>Adinetida</taxon>
        <taxon>Adinetidae</taxon>
        <taxon>Adineta</taxon>
    </lineage>
</organism>
<evidence type="ECO:0000256" key="4">
    <source>
        <dbReference type="ARBA" id="ARBA00074293"/>
    </source>
</evidence>
<evidence type="ECO:0000256" key="2">
    <source>
        <dbReference type="ARBA" id="ARBA00022490"/>
    </source>
</evidence>
<dbReference type="InterPro" id="IPR007523">
    <property type="entry name" value="NDUFAF3/AAMDC"/>
</dbReference>
<sequence length="136" mass="15648">MAENDNVNENQKQSPLIEHLEWGRVEVKGFPPGKDFRLFPGGAEEWDWKKTNTHHVPGVQLEDVEYLIDKEAEYIVLSKGMKNQLQIAKETEDFLKGKGMMLDVNYFIETTPEAQKLYNELAKNKKRVGALIHSTC</sequence>
<dbReference type="GO" id="GO:0045600">
    <property type="term" value="P:positive regulation of fat cell differentiation"/>
    <property type="evidence" value="ECO:0007669"/>
    <property type="project" value="TreeGrafter"/>
</dbReference>
<proteinExistence type="inferred from homology"/>
<comment type="similarity">
    <text evidence="3">Belongs to the AAMDC family.</text>
</comment>
<evidence type="ECO:0000256" key="1">
    <source>
        <dbReference type="ARBA" id="ARBA00004496"/>
    </source>
</evidence>
<evidence type="ECO:0000313" key="7">
    <source>
        <dbReference type="EMBL" id="CAF3515818.1"/>
    </source>
</evidence>
<dbReference type="EMBL" id="CAJOBB010000022">
    <property type="protein sequence ID" value="CAF3515818.1"/>
    <property type="molecule type" value="Genomic_DNA"/>
</dbReference>
<comment type="subcellular location">
    <subcellularLocation>
        <location evidence="1">Cytoplasm</location>
    </subcellularLocation>
</comment>
<dbReference type="Pfam" id="PF04430">
    <property type="entry name" value="DUF498"/>
    <property type="match status" value="1"/>
</dbReference>
<protein>
    <recommendedName>
        <fullName evidence="4">Mth938 domain-containing protein</fullName>
    </recommendedName>
</protein>
<dbReference type="GO" id="GO:0005737">
    <property type="term" value="C:cytoplasm"/>
    <property type="evidence" value="ECO:0007669"/>
    <property type="project" value="UniProtKB-SubCell"/>
</dbReference>
<dbReference type="InterPro" id="IPR036748">
    <property type="entry name" value="MTH938-like_sf"/>
</dbReference>
<dbReference type="CDD" id="cd05126">
    <property type="entry name" value="Mth938"/>
    <property type="match status" value="1"/>
</dbReference>
<dbReference type="Proteomes" id="UP000663860">
    <property type="component" value="Unassembled WGS sequence"/>
</dbReference>
<dbReference type="PANTHER" id="PTHR15811">
    <property type="entry name" value="MTH938 DOMAIN-CONTAINING PROTEIN"/>
    <property type="match status" value="1"/>
</dbReference>
<dbReference type="SUPFAM" id="SSF64076">
    <property type="entry name" value="MTH938-like"/>
    <property type="match status" value="1"/>
</dbReference>
<dbReference type="AlphaFoldDB" id="A0A818I6U7"/>
<evidence type="ECO:0000313" key="5">
    <source>
        <dbReference type="EMBL" id="CAF0787303.1"/>
    </source>
</evidence>
<reference evidence="7" key="1">
    <citation type="submission" date="2021-02" db="EMBL/GenBank/DDBJ databases">
        <authorList>
            <person name="Nowell W R."/>
        </authorList>
    </citation>
    <scope>NUCLEOTIDE SEQUENCE</scope>
</reference>
<dbReference type="PANTHER" id="PTHR15811:SF5">
    <property type="entry name" value="MTH938 DOMAIN-CONTAINING PROTEIN"/>
    <property type="match status" value="1"/>
</dbReference>
<evidence type="ECO:0000256" key="3">
    <source>
        <dbReference type="ARBA" id="ARBA00061510"/>
    </source>
</evidence>
<keyword evidence="2" id="KW-0963">Cytoplasm</keyword>
<gene>
    <name evidence="5" type="ORF">IZO911_LOCUS6196</name>
    <name evidence="6" type="ORF">JYZ213_LOCUS4792</name>
    <name evidence="7" type="ORF">KXQ929_LOCUS871</name>
    <name evidence="8" type="ORF">OXD698_LOCUS9368</name>
</gene>
<dbReference type="InterPro" id="IPR034096">
    <property type="entry name" value="AAMDC"/>
</dbReference>
<dbReference type="Proteomes" id="UP000663844">
    <property type="component" value="Unassembled WGS sequence"/>
</dbReference>
<evidence type="ECO:0000313" key="6">
    <source>
        <dbReference type="EMBL" id="CAF0792205.1"/>
    </source>
</evidence>
<dbReference type="EMBL" id="CAJOAZ010000473">
    <property type="protein sequence ID" value="CAF3657194.1"/>
    <property type="molecule type" value="Genomic_DNA"/>
</dbReference>
<dbReference type="FunFam" id="3.40.1230.10:FF:000001">
    <property type="entry name" value="Adipogenesis-associated, Mth938 domain-containing"/>
    <property type="match status" value="1"/>
</dbReference>
<dbReference type="Proteomes" id="UP000663868">
    <property type="component" value="Unassembled WGS sequence"/>
</dbReference>